<gene>
    <name evidence="7" type="ORF">JYZ213_LOCUS23902</name>
    <name evidence="8" type="ORF">OXD698_LOCUS31478</name>
</gene>
<feature type="transmembrane region" description="Helical" evidence="5">
    <location>
        <begin position="266"/>
        <end position="286"/>
    </location>
</feature>
<sequence>MNSSIHQLTNLIIDTSIIAMSSLTICLSFGIFCFILYHSIKRKHSANRVALLLIGNMYLTLLIFCILLLEQYTRVIQGHLYLLISLNDGIYCQFRAYFILVSICTIFYSNTLQAIYRLCRVVFHTRQSLQSFRLYQILILIQWIICFLMIIPTFVLGDFKYLIDDYHCQIEYQSMRSTLLNGTLAYMIPMNTTIGCYMYTVRKMRQGNNSLIHTMTHIQQVTARRDLIVLFRICILLGLLMAFFIPSTIILLIYNFTGYLPWWSSQIQWLVFITSIMCVTIVLAFISPHIRHLWTIKLFHQRARNTANIVL</sequence>
<feature type="transmembrane region" description="Helical" evidence="5">
    <location>
        <begin position="137"/>
        <end position="163"/>
    </location>
</feature>
<feature type="domain" description="G-protein coupled receptors family 1 profile" evidence="6">
    <location>
        <begin position="30"/>
        <end position="295"/>
    </location>
</feature>
<dbReference type="Gene3D" id="1.20.1070.10">
    <property type="entry name" value="Rhodopsin 7-helix transmembrane proteins"/>
    <property type="match status" value="1"/>
</dbReference>
<dbReference type="GO" id="GO:0016020">
    <property type="term" value="C:membrane"/>
    <property type="evidence" value="ECO:0007669"/>
    <property type="project" value="UniProtKB-SubCell"/>
</dbReference>
<dbReference type="Proteomes" id="UP000663845">
    <property type="component" value="Unassembled WGS sequence"/>
</dbReference>
<keyword evidence="3 5" id="KW-1133">Transmembrane helix</keyword>
<feature type="transmembrane region" description="Helical" evidence="5">
    <location>
        <begin position="183"/>
        <end position="201"/>
    </location>
</feature>
<evidence type="ECO:0000256" key="2">
    <source>
        <dbReference type="ARBA" id="ARBA00022692"/>
    </source>
</evidence>
<evidence type="ECO:0000259" key="6">
    <source>
        <dbReference type="PROSITE" id="PS50262"/>
    </source>
</evidence>
<dbReference type="Proteomes" id="UP000663844">
    <property type="component" value="Unassembled WGS sequence"/>
</dbReference>
<reference evidence="7" key="1">
    <citation type="submission" date="2021-02" db="EMBL/GenBank/DDBJ databases">
        <authorList>
            <person name="Nowell W R."/>
        </authorList>
    </citation>
    <scope>NUCLEOTIDE SEQUENCE</scope>
</reference>
<dbReference type="EMBL" id="CAJNOG010000287">
    <property type="protein sequence ID" value="CAF1147367.1"/>
    <property type="molecule type" value="Genomic_DNA"/>
</dbReference>
<evidence type="ECO:0000313" key="9">
    <source>
        <dbReference type="Proteomes" id="UP000663845"/>
    </source>
</evidence>
<accession>A0A814SKY8</accession>
<name>A0A814SKY8_9BILA</name>
<dbReference type="AlphaFoldDB" id="A0A814SKY8"/>
<evidence type="ECO:0000313" key="7">
    <source>
        <dbReference type="EMBL" id="CAF1147367.1"/>
    </source>
</evidence>
<dbReference type="SUPFAM" id="SSF81321">
    <property type="entry name" value="Family A G protein-coupled receptor-like"/>
    <property type="match status" value="1"/>
</dbReference>
<evidence type="ECO:0000256" key="4">
    <source>
        <dbReference type="ARBA" id="ARBA00023136"/>
    </source>
</evidence>
<dbReference type="PROSITE" id="PS50262">
    <property type="entry name" value="G_PROTEIN_RECEP_F1_2"/>
    <property type="match status" value="1"/>
</dbReference>
<dbReference type="EMBL" id="CAJOAZ010003898">
    <property type="protein sequence ID" value="CAF4033948.1"/>
    <property type="molecule type" value="Genomic_DNA"/>
</dbReference>
<feature type="transmembrane region" description="Helical" evidence="5">
    <location>
        <begin position="229"/>
        <end position="254"/>
    </location>
</feature>
<dbReference type="InterPro" id="IPR017452">
    <property type="entry name" value="GPCR_Rhodpsn_7TM"/>
</dbReference>
<organism evidence="7 9">
    <name type="scientific">Adineta steineri</name>
    <dbReference type="NCBI Taxonomy" id="433720"/>
    <lineage>
        <taxon>Eukaryota</taxon>
        <taxon>Metazoa</taxon>
        <taxon>Spiralia</taxon>
        <taxon>Gnathifera</taxon>
        <taxon>Rotifera</taxon>
        <taxon>Eurotatoria</taxon>
        <taxon>Bdelloidea</taxon>
        <taxon>Adinetida</taxon>
        <taxon>Adinetidae</taxon>
        <taxon>Adineta</taxon>
    </lineage>
</organism>
<feature type="transmembrane region" description="Helical" evidence="5">
    <location>
        <begin position="49"/>
        <end position="69"/>
    </location>
</feature>
<feature type="transmembrane region" description="Helical" evidence="5">
    <location>
        <begin position="12"/>
        <end position="37"/>
    </location>
</feature>
<proteinExistence type="predicted"/>
<protein>
    <recommendedName>
        <fullName evidence="6">G-protein coupled receptors family 1 profile domain-containing protein</fullName>
    </recommendedName>
</protein>
<keyword evidence="4 5" id="KW-0472">Membrane</keyword>
<feature type="transmembrane region" description="Helical" evidence="5">
    <location>
        <begin position="96"/>
        <end position="116"/>
    </location>
</feature>
<keyword evidence="2 5" id="KW-0812">Transmembrane</keyword>
<comment type="caution">
    <text evidence="7">The sequence shown here is derived from an EMBL/GenBank/DDBJ whole genome shotgun (WGS) entry which is preliminary data.</text>
</comment>
<comment type="subcellular location">
    <subcellularLocation>
        <location evidence="1">Membrane</location>
    </subcellularLocation>
</comment>
<evidence type="ECO:0000256" key="3">
    <source>
        <dbReference type="ARBA" id="ARBA00022989"/>
    </source>
</evidence>
<evidence type="ECO:0000313" key="8">
    <source>
        <dbReference type="EMBL" id="CAF4033948.1"/>
    </source>
</evidence>
<evidence type="ECO:0000256" key="1">
    <source>
        <dbReference type="ARBA" id="ARBA00004370"/>
    </source>
</evidence>
<evidence type="ECO:0000256" key="5">
    <source>
        <dbReference type="SAM" id="Phobius"/>
    </source>
</evidence>